<evidence type="ECO:0000256" key="1">
    <source>
        <dbReference type="SAM" id="Coils"/>
    </source>
</evidence>
<dbReference type="PANTHER" id="PTHR30469">
    <property type="entry name" value="MULTIDRUG RESISTANCE PROTEIN MDTA"/>
    <property type="match status" value="1"/>
</dbReference>
<dbReference type="eggNOG" id="COG0845">
    <property type="taxonomic scope" value="Bacteria"/>
</dbReference>
<dbReference type="GO" id="GO:1990281">
    <property type="term" value="C:efflux pump complex"/>
    <property type="evidence" value="ECO:0007669"/>
    <property type="project" value="TreeGrafter"/>
</dbReference>
<name>A0A073CI80_PLAA1</name>
<protein>
    <submittedName>
        <fullName evidence="3">Uncharacterized protein</fullName>
    </submittedName>
</protein>
<evidence type="ECO:0000313" key="3">
    <source>
        <dbReference type="EMBL" id="KEI68024.1"/>
    </source>
</evidence>
<dbReference type="SUPFAM" id="SSF111369">
    <property type="entry name" value="HlyD-like secretion proteins"/>
    <property type="match status" value="1"/>
</dbReference>
<keyword evidence="2" id="KW-1133">Transmembrane helix</keyword>
<keyword evidence="2" id="KW-0812">Transmembrane</keyword>
<dbReference type="STRING" id="388467.A19Y_3218"/>
<dbReference type="GO" id="GO:0015562">
    <property type="term" value="F:efflux transmembrane transporter activity"/>
    <property type="evidence" value="ECO:0007669"/>
    <property type="project" value="TreeGrafter"/>
</dbReference>
<dbReference type="Gene3D" id="1.10.287.470">
    <property type="entry name" value="Helix hairpin bin"/>
    <property type="match status" value="1"/>
</dbReference>
<keyword evidence="4" id="KW-1185">Reference proteome</keyword>
<feature type="transmembrane region" description="Helical" evidence="2">
    <location>
        <begin position="64"/>
        <end position="84"/>
    </location>
</feature>
<dbReference type="PATRIC" id="fig|388467.6.peg.3164"/>
<proteinExistence type="predicted"/>
<dbReference type="Proteomes" id="UP000027395">
    <property type="component" value="Chromosome"/>
</dbReference>
<dbReference type="AlphaFoldDB" id="A0A073CI80"/>
<feature type="coiled-coil region" evidence="1">
    <location>
        <begin position="262"/>
        <end position="377"/>
    </location>
</feature>
<sequence>MDARIPNQPSSFEPEGKVSLFKTGAISGSHSNSPFISLPSFLNKPYPKSEVGFVNEGMNGDRSWQQLLVLFIMAVSVTAGVYFVRYRLREPLPILTKSEQNHQIGKTKFTGKIQPGKTFAIASYYSSIVEDIKVEIGDQIKVGQPLLVLKNIEAERELKQAQKEQQILLREKKAARQQQQALKQQQKIAQQQQLAALKQKDMDLQEQQMGQQQEILKLEQKIQYFDQNSAPLRANVAEADSELKIAQNQMQQVPLPQRQDSIERAEALYQKAKSSYQRYLELQEQGAVSQEKLEEIAAEMKVAQADLDSAKSAIAASETFTEAQTKQSQLQSQLEVDQQQQELTDMKAKLKLAQLQYQQLTEQRQIVQQQLAELRAIELPSESIETNWSDPEETLTEIKTTEVITATRSGVIVDLPVAVGNQIFAGTKVVDLAEMENLNVEIPVSSRLINALHLGQKAIVEIGGGGKTQEFEATVARINPLPSEDLNHQVILQFKNTKNDLLAGQLATVYFSDQQNLGGI</sequence>
<feature type="coiled-coil region" evidence="1">
    <location>
        <begin position="151"/>
        <end position="207"/>
    </location>
</feature>
<reference evidence="3 4" key="1">
    <citation type="journal article" date="2014" name="Appl. Environ. Microbiol.">
        <title>Elucidation of insertion elements encoded on plasmids and in vitro construction of shuttle vectors from the toxic cyanobacterium Planktothrix.</title>
        <authorList>
            <person name="Christiansen G."/>
            <person name="Goesmann A."/>
            <person name="Kurmayer R."/>
        </authorList>
    </citation>
    <scope>NUCLEOTIDE SEQUENCE [LARGE SCALE GENOMIC DNA]</scope>
    <source>
        <strain evidence="3 4">NIVA-CYA 126/8</strain>
    </source>
</reference>
<dbReference type="RefSeq" id="WP_042155302.1">
    <property type="nucleotide sequence ID" value="NZ_CM002803.1"/>
</dbReference>
<dbReference type="Gene3D" id="2.40.30.170">
    <property type="match status" value="1"/>
</dbReference>
<dbReference type="HOGENOM" id="CLU_027856_0_0_3"/>
<evidence type="ECO:0000313" key="4">
    <source>
        <dbReference type="Proteomes" id="UP000027395"/>
    </source>
</evidence>
<gene>
    <name evidence="3" type="ORF">A19Y_3218</name>
</gene>
<keyword evidence="1" id="KW-0175">Coiled coil</keyword>
<dbReference type="EMBL" id="CM002803">
    <property type="protein sequence ID" value="KEI68024.1"/>
    <property type="molecule type" value="Genomic_DNA"/>
</dbReference>
<accession>A0A073CI80</accession>
<keyword evidence="2" id="KW-0472">Membrane</keyword>
<evidence type="ECO:0000256" key="2">
    <source>
        <dbReference type="SAM" id="Phobius"/>
    </source>
</evidence>
<organism evidence="3 4">
    <name type="scientific">Planktothrix agardhii (strain NIVA-CYA 126/8)</name>
    <dbReference type="NCBI Taxonomy" id="388467"/>
    <lineage>
        <taxon>Bacteria</taxon>
        <taxon>Bacillati</taxon>
        <taxon>Cyanobacteriota</taxon>
        <taxon>Cyanophyceae</taxon>
        <taxon>Oscillatoriophycideae</taxon>
        <taxon>Oscillatoriales</taxon>
        <taxon>Microcoleaceae</taxon>
        <taxon>Planktothrix</taxon>
    </lineage>
</organism>